<evidence type="ECO:0000313" key="1">
    <source>
        <dbReference type="EMBL" id="EFH39571.1"/>
    </source>
</evidence>
<dbReference type="Proteomes" id="UP000008694">
    <property type="component" value="Unassembled WGS sequence"/>
</dbReference>
<organism evidence="2">
    <name type="scientific">Arabidopsis lyrata subsp. lyrata</name>
    <name type="common">Lyre-leaved rock-cress</name>
    <dbReference type="NCBI Taxonomy" id="81972"/>
    <lineage>
        <taxon>Eukaryota</taxon>
        <taxon>Viridiplantae</taxon>
        <taxon>Streptophyta</taxon>
        <taxon>Embryophyta</taxon>
        <taxon>Tracheophyta</taxon>
        <taxon>Spermatophyta</taxon>
        <taxon>Magnoliopsida</taxon>
        <taxon>eudicotyledons</taxon>
        <taxon>Gunneridae</taxon>
        <taxon>Pentapetalae</taxon>
        <taxon>rosids</taxon>
        <taxon>malvids</taxon>
        <taxon>Brassicales</taxon>
        <taxon>Brassicaceae</taxon>
        <taxon>Camelineae</taxon>
        <taxon>Arabidopsis</taxon>
    </lineage>
</organism>
<reference evidence="2" key="1">
    <citation type="journal article" date="2011" name="Nat. Genet.">
        <title>The Arabidopsis lyrata genome sequence and the basis of rapid genome size change.</title>
        <authorList>
            <person name="Hu T.T."/>
            <person name="Pattyn P."/>
            <person name="Bakker E.G."/>
            <person name="Cao J."/>
            <person name="Cheng J.-F."/>
            <person name="Clark R.M."/>
            <person name="Fahlgren N."/>
            <person name="Fawcett J.A."/>
            <person name="Grimwood J."/>
            <person name="Gundlach H."/>
            <person name="Haberer G."/>
            <person name="Hollister J.D."/>
            <person name="Ossowski S."/>
            <person name="Ottilar R.P."/>
            <person name="Salamov A.A."/>
            <person name="Schneeberger K."/>
            <person name="Spannagl M."/>
            <person name="Wang X."/>
            <person name="Yang L."/>
            <person name="Nasrallah M.E."/>
            <person name="Bergelson J."/>
            <person name="Carrington J.C."/>
            <person name="Gaut B.S."/>
            <person name="Schmutz J."/>
            <person name="Mayer K.F.X."/>
            <person name="Van de Peer Y."/>
            <person name="Grigoriev I.V."/>
            <person name="Nordborg M."/>
            <person name="Weigel D."/>
            <person name="Guo Y.-L."/>
        </authorList>
    </citation>
    <scope>NUCLEOTIDE SEQUENCE [LARGE SCALE GENOMIC DNA]</scope>
    <source>
        <strain evidence="2">cv. MN47</strain>
    </source>
</reference>
<dbReference type="EMBL" id="GL348721">
    <property type="protein sequence ID" value="EFH39571.1"/>
    <property type="molecule type" value="Genomic_DNA"/>
</dbReference>
<dbReference type="Gramene" id="fgenesh1_pg.C_scaffold_9000153">
    <property type="protein sequence ID" value="fgenesh1_pg.C_scaffold_9000153"/>
    <property type="gene ID" value="fgenesh1_pg.C_scaffold_9000153"/>
</dbReference>
<dbReference type="HOGENOM" id="CLU_1031868_0_0_1"/>
<gene>
    <name evidence="1" type="ORF">ARALYDRAFT_359113</name>
</gene>
<proteinExistence type="predicted"/>
<sequence>MEQMELKFLALSLRESYKDGAVDPIQDYFELAGTCTWRFIILCCLLEYGHMEFRSTLRTSLALNLTWRKRIAFKLRKDKVSHHSRKHFNLFDRLINVMEWKPPQTKPYVSEPLEVLILVTYFSFSGDFAKQNFGNLTATLHEESALLRKVGSTLSGHHVIIFLLSVNAWHKNEEEKKKKDRCAIKRPSWQVEEIELQILALSLTKCFKDRAMAEEERDGKDKDEEPKKPCFIILSILQNARMSLSRKASRDQQFNSYRPNFIQIKWKVEN</sequence>
<name>D7MVN6_ARALL</name>
<keyword evidence="2" id="KW-1185">Reference proteome</keyword>
<accession>D7MVN6</accession>
<dbReference type="AlphaFoldDB" id="D7MVN6"/>
<protein>
    <submittedName>
        <fullName evidence="1">Predicted protein</fullName>
    </submittedName>
</protein>
<evidence type="ECO:0000313" key="2">
    <source>
        <dbReference type="Proteomes" id="UP000008694"/>
    </source>
</evidence>